<dbReference type="NCBIfam" id="NF033564">
    <property type="entry name" value="transpos_ISAs1"/>
    <property type="match status" value="1"/>
</dbReference>
<dbReference type="InterPro" id="IPR047647">
    <property type="entry name" value="ISAs1_transpos"/>
</dbReference>
<dbReference type="PANTHER" id="PTHR30298:SF0">
    <property type="entry name" value="PROTEIN YBFL-RELATED"/>
    <property type="match status" value="1"/>
</dbReference>
<dbReference type="InterPro" id="IPR051698">
    <property type="entry name" value="Transposase_11-like"/>
</dbReference>
<accession>A0ABW4J2J8</accession>
<dbReference type="PANTHER" id="PTHR30298">
    <property type="entry name" value="H REPEAT-ASSOCIATED PREDICTED TRANSPOSASE"/>
    <property type="match status" value="1"/>
</dbReference>
<dbReference type="RefSeq" id="WP_381090107.1">
    <property type="nucleotide sequence ID" value="NZ_JBHUDX010000094.1"/>
</dbReference>
<keyword evidence="2" id="KW-1185">Reference proteome</keyword>
<gene>
    <name evidence="1" type="ORF">ACFSL4_30760</name>
</gene>
<dbReference type="EMBL" id="JBHUDX010000094">
    <property type="protein sequence ID" value="MFD1662440.1"/>
    <property type="molecule type" value="Genomic_DNA"/>
</dbReference>
<organism evidence="1 2">
    <name type="scientific">Streptomyces caeni</name>
    <dbReference type="NCBI Taxonomy" id="2307231"/>
    <lineage>
        <taxon>Bacteria</taxon>
        <taxon>Bacillati</taxon>
        <taxon>Actinomycetota</taxon>
        <taxon>Actinomycetes</taxon>
        <taxon>Kitasatosporales</taxon>
        <taxon>Streptomycetaceae</taxon>
        <taxon>Streptomyces</taxon>
    </lineage>
</organism>
<sequence>MRCHLLRRRHAPSRSAIGRVLERLDTDALDAAVGAWLAHRHSAAAPGRRRVIAVDGKALRGSALLDQPRRHMLSAVTHGCPVTLAQAEVGSKTNETRHFQPLLAPLDLGADVITFDALHSVRIAYKPDLNGT</sequence>
<dbReference type="Proteomes" id="UP001597261">
    <property type="component" value="Unassembled WGS sequence"/>
</dbReference>
<name>A0ABW4J2J8_9ACTN</name>
<evidence type="ECO:0000313" key="2">
    <source>
        <dbReference type="Proteomes" id="UP001597261"/>
    </source>
</evidence>
<reference evidence="2" key="1">
    <citation type="journal article" date="2019" name="Int. J. Syst. Evol. Microbiol.">
        <title>The Global Catalogue of Microorganisms (GCM) 10K type strain sequencing project: providing services to taxonomists for standard genome sequencing and annotation.</title>
        <authorList>
            <consortium name="The Broad Institute Genomics Platform"/>
            <consortium name="The Broad Institute Genome Sequencing Center for Infectious Disease"/>
            <person name="Wu L."/>
            <person name="Ma J."/>
        </authorList>
    </citation>
    <scope>NUCLEOTIDE SEQUENCE [LARGE SCALE GENOMIC DNA]</scope>
    <source>
        <strain evidence="2">CGMCC 1.12470</strain>
    </source>
</reference>
<protein>
    <submittedName>
        <fullName evidence="1">ISAs1 family transposase</fullName>
    </submittedName>
</protein>
<evidence type="ECO:0000313" key="1">
    <source>
        <dbReference type="EMBL" id="MFD1662440.1"/>
    </source>
</evidence>
<comment type="caution">
    <text evidence="1">The sequence shown here is derived from an EMBL/GenBank/DDBJ whole genome shotgun (WGS) entry which is preliminary data.</text>
</comment>
<proteinExistence type="predicted"/>